<dbReference type="Gene3D" id="3.30.160.270">
    <property type="match status" value="1"/>
</dbReference>
<dbReference type="Proteomes" id="UP000198847">
    <property type="component" value="Unassembled WGS sequence"/>
</dbReference>
<dbReference type="Gene3D" id="1.10.238.260">
    <property type="match status" value="1"/>
</dbReference>
<dbReference type="UniPathway" id="UPA00047">
    <property type="reaction ID" value="UER00066"/>
</dbReference>
<dbReference type="SUPFAM" id="SSF110921">
    <property type="entry name" value="2-isopropylmalate synthase LeuA, allosteric (dimerisation) domain"/>
    <property type="match status" value="1"/>
</dbReference>
<keyword evidence="5 9" id="KW-0808">Transferase</keyword>
<proteinExistence type="inferred from homology"/>
<dbReference type="PROSITE" id="PS00815">
    <property type="entry name" value="AIPM_HOMOCIT_SYNTH_1"/>
    <property type="match status" value="1"/>
</dbReference>
<dbReference type="GO" id="GO:0043714">
    <property type="term" value="F:(R)-citramalate synthase activity"/>
    <property type="evidence" value="ECO:0007669"/>
    <property type="project" value="UniProtKB-UniRule"/>
</dbReference>
<feature type="domain" description="Pyruvate carboxyltransferase" evidence="10">
    <location>
        <begin position="5"/>
        <end position="272"/>
    </location>
</feature>
<dbReference type="Pfam" id="PF08502">
    <property type="entry name" value="LeuA_dimer"/>
    <property type="match status" value="1"/>
</dbReference>
<dbReference type="RefSeq" id="WP_091749382.1">
    <property type="nucleotide sequence ID" value="NZ_FODY01000021.1"/>
</dbReference>
<dbReference type="EC" id="2.3.3.21" evidence="8"/>
<organism evidence="11 12">
    <name type="scientific">Propionispora vibrioides</name>
    <dbReference type="NCBI Taxonomy" id="112903"/>
    <lineage>
        <taxon>Bacteria</taxon>
        <taxon>Bacillati</taxon>
        <taxon>Bacillota</taxon>
        <taxon>Negativicutes</taxon>
        <taxon>Selenomonadales</taxon>
        <taxon>Sporomusaceae</taxon>
        <taxon>Propionispora</taxon>
    </lineage>
</organism>
<dbReference type="InterPro" id="IPR005675">
    <property type="entry name" value="Citramal_synthase"/>
</dbReference>
<name>A0A1H8XA99_9FIRM</name>
<keyword evidence="3" id="KW-0028">Amino-acid biosynthesis</keyword>
<dbReference type="InterPro" id="IPR036230">
    <property type="entry name" value="LeuA_allosteric_dom_sf"/>
</dbReference>
<dbReference type="InterPro" id="IPR013785">
    <property type="entry name" value="Aldolase_TIM"/>
</dbReference>
<evidence type="ECO:0000256" key="5">
    <source>
        <dbReference type="ARBA" id="ARBA00022679"/>
    </source>
</evidence>
<evidence type="ECO:0000256" key="7">
    <source>
        <dbReference type="ARBA" id="ARBA00048263"/>
    </source>
</evidence>
<dbReference type="Pfam" id="PF00682">
    <property type="entry name" value="HMGL-like"/>
    <property type="match status" value="1"/>
</dbReference>
<dbReference type="SUPFAM" id="SSF51569">
    <property type="entry name" value="Aldolase"/>
    <property type="match status" value="1"/>
</dbReference>
<evidence type="ECO:0000313" key="11">
    <source>
        <dbReference type="EMBL" id="SEP36248.1"/>
    </source>
</evidence>
<dbReference type="EMBL" id="FODY01000021">
    <property type="protein sequence ID" value="SEP36248.1"/>
    <property type="molecule type" value="Genomic_DNA"/>
</dbReference>
<comment type="similarity">
    <text evidence="2 9">Belongs to the alpha-IPM synthase/homocitrate synthase family.</text>
</comment>
<evidence type="ECO:0000313" key="12">
    <source>
        <dbReference type="Proteomes" id="UP000198847"/>
    </source>
</evidence>
<evidence type="ECO:0000256" key="3">
    <source>
        <dbReference type="ARBA" id="ARBA00022605"/>
    </source>
</evidence>
<evidence type="ECO:0000256" key="9">
    <source>
        <dbReference type="RuleBase" id="RU003523"/>
    </source>
</evidence>
<evidence type="ECO:0000256" key="1">
    <source>
        <dbReference type="ARBA" id="ARBA00004743"/>
    </source>
</evidence>
<dbReference type="GO" id="GO:0003852">
    <property type="term" value="F:2-isopropylmalate synthase activity"/>
    <property type="evidence" value="ECO:0007669"/>
    <property type="project" value="InterPro"/>
</dbReference>
<dbReference type="AlphaFoldDB" id="A0A1H8XA99"/>
<evidence type="ECO:0000256" key="4">
    <source>
        <dbReference type="ARBA" id="ARBA00022624"/>
    </source>
</evidence>
<dbReference type="CDD" id="cd07941">
    <property type="entry name" value="DRE_TIM_LeuA3"/>
    <property type="match status" value="1"/>
</dbReference>
<dbReference type="InterPro" id="IPR054691">
    <property type="entry name" value="LeuA/HCS_post-cat"/>
</dbReference>
<gene>
    <name evidence="11" type="ORF">SAMN04490178_12126</name>
</gene>
<dbReference type="PROSITE" id="PS50991">
    <property type="entry name" value="PYR_CT"/>
    <property type="match status" value="1"/>
</dbReference>
<comment type="catalytic activity">
    <reaction evidence="7">
        <text>pyruvate + acetyl-CoA + H2O = (3R)-citramalate + CoA + H(+)</text>
        <dbReference type="Rhea" id="RHEA:19045"/>
        <dbReference type="ChEBI" id="CHEBI:15361"/>
        <dbReference type="ChEBI" id="CHEBI:15377"/>
        <dbReference type="ChEBI" id="CHEBI:15378"/>
        <dbReference type="ChEBI" id="CHEBI:30934"/>
        <dbReference type="ChEBI" id="CHEBI:57287"/>
        <dbReference type="ChEBI" id="CHEBI:57288"/>
        <dbReference type="EC" id="2.3.3.21"/>
    </reaction>
</comment>
<dbReference type="SMART" id="SM00917">
    <property type="entry name" value="LeuA_dimer"/>
    <property type="match status" value="1"/>
</dbReference>
<dbReference type="STRING" id="112903.SAMN04490178_12126"/>
<dbReference type="GO" id="GO:0009098">
    <property type="term" value="P:L-leucine biosynthetic process"/>
    <property type="evidence" value="ECO:0007669"/>
    <property type="project" value="InterPro"/>
</dbReference>
<dbReference type="OrthoDB" id="9804858at2"/>
<evidence type="ECO:0000256" key="2">
    <source>
        <dbReference type="ARBA" id="ARBA00006154"/>
    </source>
</evidence>
<dbReference type="InterPro" id="IPR002034">
    <property type="entry name" value="AIPM/Hcit_synth_CS"/>
</dbReference>
<dbReference type="InterPro" id="IPR000891">
    <property type="entry name" value="PYR_CT"/>
</dbReference>
<accession>A0A1H8XA99</accession>
<keyword evidence="4" id="KW-0412">Isoleucine biosynthesis</keyword>
<evidence type="ECO:0000256" key="8">
    <source>
        <dbReference type="NCBIfam" id="TIGR00977"/>
    </source>
</evidence>
<dbReference type="NCBIfam" id="TIGR00977">
    <property type="entry name" value="citramal_synth"/>
    <property type="match status" value="1"/>
</dbReference>
<keyword evidence="6" id="KW-0100">Branched-chain amino acid biosynthesis</keyword>
<dbReference type="PANTHER" id="PTHR43538">
    <property type="entry name" value="ALPHA-IPM SYNTHASE/HOMOCITRATE SYNTHASE"/>
    <property type="match status" value="1"/>
</dbReference>
<reference evidence="11 12" key="1">
    <citation type="submission" date="2016-10" db="EMBL/GenBank/DDBJ databases">
        <authorList>
            <person name="de Groot N.N."/>
        </authorList>
    </citation>
    <scope>NUCLEOTIDE SEQUENCE [LARGE SCALE GENOMIC DNA]</scope>
    <source>
        <strain evidence="11 12">DSM 13305</strain>
    </source>
</reference>
<evidence type="ECO:0000256" key="6">
    <source>
        <dbReference type="ARBA" id="ARBA00023304"/>
    </source>
</evidence>
<sequence>MNGKVHIFDSTLRDGSQAQGISFSVHDKLKIAAKLDEIGVSYIEAGNPGSNRKDLEFFMLAREELKLTQAKLCAFGSTRRPGSRVEEDAGLLALVSAGAPVTAIFGKSWDFHVTDIIKTTLEENLAMIKDSIAYLKLLGKEVIFDAEHFFDGYKHNPAYALTVLATAQNAGADWLVLCDTNGGTLPLEIYSIVSELSGRHGYTNLGIHCHNDAGTAVANSVLAVQAGARQVQGTFNGFGERCGNANLSSIIADLMLKLGYDCIPADNLKQLSAAYRYISEVSNVIPYEREAYVGYCAFAHKGGMHIDAVNKNSASFEHVPPEAVGNERRILMSEVSGRSTLMAIINKIAPHITRDSEETQRILDKLKDKEYHGYQFEGAEHSLELLARKELGLFQHSFELLDYKVIIEKGNGSGKSPSLAFIKIRVDDMIEEVGVSDEIGPVNALDEALRRALHKFYEAISQMHLADYKVRVIDSDSATQAKVRVMIESTDGVTNWSTVGVSTNIIEASLQALIDSVEYRLINK</sequence>
<evidence type="ECO:0000259" key="10">
    <source>
        <dbReference type="PROSITE" id="PS50991"/>
    </source>
</evidence>
<comment type="pathway">
    <text evidence="1">Amino-acid biosynthesis; L-isoleucine biosynthesis; 2-oxobutanoate from pyruvate: step 1/3.</text>
</comment>
<dbReference type="Pfam" id="PF22617">
    <property type="entry name" value="HCS_D2"/>
    <property type="match status" value="1"/>
</dbReference>
<dbReference type="Gene3D" id="3.20.20.70">
    <property type="entry name" value="Aldolase class I"/>
    <property type="match status" value="1"/>
</dbReference>
<dbReference type="PROSITE" id="PS00816">
    <property type="entry name" value="AIPM_HOMOCIT_SYNTH_2"/>
    <property type="match status" value="1"/>
</dbReference>
<dbReference type="GO" id="GO:0009097">
    <property type="term" value="P:isoleucine biosynthetic process"/>
    <property type="evidence" value="ECO:0007669"/>
    <property type="project" value="UniProtKB-UniRule"/>
</dbReference>
<dbReference type="InterPro" id="IPR013709">
    <property type="entry name" value="2-isopropylmalate_synth_dimer"/>
</dbReference>
<protein>
    <recommendedName>
        <fullName evidence="8">Citramalate synthase</fullName>
        <ecNumber evidence="8">2.3.3.21</ecNumber>
    </recommendedName>
</protein>
<keyword evidence="12" id="KW-1185">Reference proteome</keyword>
<dbReference type="PANTHER" id="PTHR43538:SF1">
    <property type="entry name" value="(R)-CITRAMALATE SYNTHASE"/>
    <property type="match status" value="1"/>
</dbReference>